<dbReference type="PANTHER" id="PTHR31009">
    <property type="entry name" value="S-ADENOSYL-L-METHIONINE:CARBOXYL METHYLTRANSFERASE FAMILY PROTEIN"/>
    <property type="match status" value="1"/>
</dbReference>
<keyword evidence="1" id="KW-0479">Metal-binding</keyword>
<dbReference type="InterPro" id="IPR029063">
    <property type="entry name" value="SAM-dependent_MTases_sf"/>
</dbReference>
<evidence type="ECO:0000256" key="1">
    <source>
        <dbReference type="ARBA" id="ARBA00022723"/>
    </source>
</evidence>
<dbReference type="GO" id="GO:0008168">
    <property type="term" value="F:methyltransferase activity"/>
    <property type="evidence" value="ECO:0007669"/>
    <property type="project" value="InterPro"/>
</dbReference>
<accession>A0AAU9JAD9</accession>
<dbReference type="SUPFAM" id="SSF53335">
    <property type="entry name" value="S-adenosyl-L-methionine-dependent methyltransferases"/>
    <property type="match status" value="1"/>
</dbReference>
<evidence type="ECO:0008006" key="5">
    <source>
        <dbReference type="Google" id="ProtNLM"/>
    </source>
</evidence>
<keyword evidence="4" id="KW-1185">Reference proteome</keyword>
<evidence type="ECO:0000313" key="4">
    <source>
        <dbReference type="Proteomes" id="UP001162131"/>
    </source>
</evidence>
<evidence type="ECO:0000256" key="2">
    <source>
        <dbReference type="ARBA" id="ARBA00022842"/>
    </source>
</evidence>
<dbReference type="InterPro" id="IPR042086">
    <property type="entry name" value="MeTrfase_capping"/>
</dbReference>
<proteinExistence type="predicted"/>
<dbReference type="GO" id="GO:0046872">
    <property type="term" value="F:metal ion binding"/>
    <property type="evidence" value="ECO:0007669"/>
    <property type="project" value="UniProtKB-KW"/>
</dbReference>
<sequence length="337" mass="38405">METGGFALQNYNVSSSHQRKILMAAKDAFTEILNHTKTITNGKIVIADYGCSEGKNSMEFLFFTLKKFRENSSQSVFIIHNDLPENDWVKAYKTLLESQESYIKIPDVYFSAIGRSFYSQILPNNSLHIGFSSASIHWLSQPLCAPDHAFPSSSDDLGFLETASNIAHNDLVTFLRHRHQELVDSGRLLLQFGDRNAKDTVLTMILQAACENLYNKGIITDEEKRKITIPMYRRSNEEIIRALDEVSGLFRVVSIDRIRTEWNTSDSEEEWKESVNQVKKFIGNLMRIPMSKAINRSGENFEAIFLEFSKEVDSLAESACAEYCIATYHSIVLEKIK</sequence>
<dbReference type="Proteomes" id="UP001162131">
    <property type="component" value="Unassembled WGS sequence"/>
</dbReference>
<keyword evidence="2" id="KW-0460">Magnesium</keyword>
<gene>
    <name evidence="3" type="ORF">BSTOLATCC_MIC36030</name>
</gene>
<dbReference type="Pfam" id="PF03492">
    <property type="entry name" value="Methyltransf_7"/>
    <property type="match status" value="1"/>
</dbReference>
<dbReference type="EMBL" id="CAJZBQ010000036">
    <property type="protein sequence ID" value="CAG9324235.1"/>
    <property type="molecule type" value="Genomic_DNA"/>
</dbReference>
<dbReference type="InterPro" id="IPR005299">
    <property type="entry name" value="MeTrfase_7"/>
</dbReference>
<organism evidence="3 4">
    <name type="scientific">Blepharisma stoltei</name>
    <dbReference type="NCBI Taxonomy" id="1481888"/>
    <lineage>
        <taxon>Eukaryota</taxon>
        <taxon>Sar</taxon>
        <taxon>Alveolata</taxon>
        <taxon>Ciliophora</taxon>
        <taxon>Postciliodesmatophora</taxon>
        <taxon>Heterotrichea</taxon>
        <taxon>Heterotrichida</taxon>
        <taxon>Blepharismidae</taxon>
        <taxon>Blepharisma</taxon>
    </lineage>
</organism>
<name>A0AAU9JAD9_9CILI</name>
<evidence type="ECO:0000313" key="3">
    <source>
        <dbReference type="EMBL" id="CAG9324235.1"/>
    </source>
</evidence>
<protein>
    <recommendedName>
        <fullName evidence="5">S-adenosylmethionine-dependent methyltransferase At5g38100</fullName>
    </recommendedName>
</protein>
<dbReference type="AlphaFoldDB" id="A0AAU9JAD9"/>
<dbReference type="Gene3D" id="1.10.1200.270">
    <property type="entry name" value="Methyltransferase, alpha-helical capping domain"/>
    <property type="match status" value="1"/>
</dbReference>
<reference evidence="3" key="1">
    <citation type="submission" date="2021-09" db="EMBL/GenBank/DDBJ databases">
        <authorList>
            <consortium name="AG Swart"/>
            <person name="Singh M."/>
            <person name="Singh A."/>
            <person name="Seah K."/>
            <person name="Emmerich C."/>
        </authorList>
    </citation>
    <scope>NUCLEOTIDE SEQUENCE</scope>
    <source>
        <strain evidence="3">ATCC30299</strain>
    </source>
</reference>
<dbReference type="Gene3D" id="3.40.50.150">
    <property type="entry name" value="Vaccinia Virus protein VP39"/>
    <property type="match status" value="1"/>
</dbReference>
<comment type="caution">
    <text evidence="3">The sequence shown here is derived from an EMBL/GenBank/DDBJ whole genome shotgun (WGS) entry which is preliminary data.</text>
</comment>